<protein>
    <submittedName>
        <fullName evidence="8">Putative ABC transport system ATP-binding protein</fullName>
    </submittedName>
</protein>
<dbReference type="Gene3D" id="3.40.50.300">
    <property type="entry name" value="P-loop containing nucleotide triphosphate hydrolases"/>
    <property type="match status" value="1"/>
</dbReference>
<dbReference type="PANTHER" id="PTHR42788">
    <property type="entry name" value="TAURINE IMPORT ATP-BINDING PROTEIN-RELATED"/>
    <property type="match status" value="1"/>
</dbReference>
<evidence type="ECO:0000256" key="6">
    <source>
        <dbReference type="ARBA" id="ARBA00023136"/>
    </source>
</evidence>
<reference evidence="8 9" key="1">
    <citation type="submission" date="2016-10" db="EMBL/GenBank/DDBJ databases">
        <authorList>
            <person name="de Groot N.N."/>
        </authorList>
    </citation>
    <scope>NUCLEOTIDE SEQUENCE [LARGE SCALE GENOMIC DNA]</scope>
    <source>
        <strain evidence="8 9">DSM 20581</strain>
    </source>
</reference>
<evidence type="ECO:0000256" key="5">
    <source>
        <dbReference type="ARBA" id="ARBA00022840"/>
    </source>
</evidence>
<evidence type="ECO:0000256" key="3">
    <source>
        <dbReference type="ARBA" id="ARBA00022475"/>
    </source>
</evidence>
<feature type="domain" description="ABC transporter" evidence="7">
    <location>
        <begin position="7"/>
        <end position="254"/>
    </location>
</feature>
<dbReference type="SUPFAM" id="SSF52540">
    <property type="entry name" value="P-loop containing nucleoside triphosphate hydrolases"/>
    <property type="match status" value="1"/>
</dbReference>
<name>A0A1I5WN89_9LACT</name>
<evidence type="ECO:0000256" key="1">
    <source>
        <dbReference type="ARBA" id="ARBA00004202"/>
    </source>
</evidence>
<sequence>MTDQPVLSLKEISKTFQKGTANENHVLKALSLDVNKGDFITIIGGNGSGKSTLLNSIAGNVLVDSGQININDDDVTKLKEERRAGRVGRVFQDPLMGTAPRMTVGENLAIALRRGQRRTLKFGSSAKEQDYFKSLLEPLGLGLENRLTAEMGLLSGGQRQSITLLMATMKRPELLLLDEHTAALDPKTAETILSLTNQIVEQEQLPTLMITHNMQDALYYGNRMIMMNRGQVVVDVSGEEKAQLTVQDVMELFQKATAGNQFSNEMLLG</sequence>
<dbReference type="SMART" id="SM00382">
    <property type="entry name" value="AAA"/>
    <property type="match status" value="1"/>
</dbReference>
<dbReference type="Proteomes" id="UP000199136">
    <property type="component" value="Unassembled WGS sequence"/>
</dbReference>
<dbReference type="InterPro" id="IPR027417">
    <property type="entry name" value="P-loop_NTPase"/>
</dbReference>
<dbReference type="GO" id="GO:0016887">
    <property type="term" value="F:ATP hydrolysis activity"/>
    <property type="evidence" value="ECO:0007669"/>
    <property type="project" value="InterPro"/>
</dbReference>
<dbReference type="InterPro" id="IPR003593">
    <property type="entry name" value="AAA+_ATPase"/>
</dbReference>
<dbReference type="PANTHER" id="PTHR42788:SF7">
    <property type="entry name" value="NITRATE ABC TRANSPORTER ATP-BINDING PROTEIN"/>
    <property type="match status" value="1"/>
</dbReference>
<keyword evidence="5 8" id="KW-0067">ATP-binding</keyword>
<dbReference type="STRING" id="82801.SAMN04488506_0990"/>
<evidence type="ECO:0000313" key="8">
    <source>
        <dbReference type="EMBL" id="SFQ21273.1"/>
    </source>
</evidence>
<evidence type="ECO:0000313" key="9">
    <source>
        <dbReference type="Proteomes" id="UP000199136"/>
    </source>
</evidence>
<dbReference type="Pfam" id="PF00005">
    <property type="entry name" value="ABC_tran"/>
    <property type="match status" value="1"/>
</dbReference>
<evidence type="ECO:0000256" key="4">
    <source>
        <dbReference type="ARBA" id="ARBA00022741"/>
    </source>
</evidence>
<keyword evidence="3" id="KW-1003">Cell membrane</keyword>
<evidence type="ECO:0000256" key="2">
    <source>
        <dbReference type="ARBA" id="ARBA00022448"/>
    </source>
</evidence>
<evidence type="ECO:0000259" key="7">
    <source>
        <dbReference type="PROSITE" id="PS50893"/>
    </source>
</evidence>
<dbReference type="GO" id="GO:0005886">
    <property type="term" value="C:plasma membrane"/>
    <property type="evidence" value="ECO:0007669"/>
    <property type="project" value="UniProtKB-SubCell"/>
</dbReference>
<dbReference type="OrthoDB" id="9776369at2"/>
<dbReference type="RefSeq" id="WP_092480044.1">
    <property type="nucleotide sequence ID" value="NZ_FOXW01000003.1"/>
</dbReference>
<dbReference type="GO" id="GO:0005524">
    <property type="term" value="F:ATP binding"/>
    <property type="evidence" value="ECO:0007669"/>
    <property type="project" value="UniProtKB-KW"/>
</dbReference>
<keyword evidence="2" id="KW-0813">Transport</keyword>
<keyword evidence="6" id="KW-0472">Membrane</keyword>
<dbReference type="EMBL" id="FOXW01000003">
    <property type="protein sequence ID" value="SFQ21273.1"/>
    <property type="molecule type" value="Genomic_DNA"/>
</dbReference>
<accession>A0A1I5WN89</accession>
<organism evidence="8 9">
    <name type="scientific">Desemzia incerta</name>
    <dbReference type="NCBI Taxonomy" id="82801"/>
    <lineage>
        <taxon>Bacteria</taxon>
        <taxon>Bacillati</taxon>
        <taxon>Bacillota</taxon>
        <taxon>Bacilli</taxon>
        <taxon>Lactobacillales</taxon>
        <taxon>Carnobacteriaceae</taxon>
        <taxon>Desemzia</taxon>
    </lineage>
</organism>
<proteinExistence type="predicted"/>
<dbReference type="PROSITE" id="PS50893">
    <property type="entry name" value="ABC_TRANSPORTER_2"/>
    <property type="match status" value="1"/>
</dbReference>
<keyword evidence="9" id="KW-1185">Reference proteome</keyword>
<dbReference type="AlphaFoldDB" id="A0A1I5WN89"/>
<gene>
    <name evidence="8" type="ORF">SAMN04488506_0990</name>
</gene>
<dbReference type="InterPro" id="IPR003439">
    <property type="entry name" value="ABC_transporter-like_ATP-bd"/>
</dbReference>
<dbReference type="InterPro" id="IPR050166">
    <property type="entry name" value="ABC_transporter_ATP-bind"/>
</dbReference>
<comment type="subcellular location">
    <subcellularLocation>
        <location evidence="1">Cell membrane</location>
        <topology evidence="1">Peripheral membrane protein</topology>
    </subcellularLocation>
</comment>
<keyword evidence="4" id="KW-0547">Nucleotide-binding</keyword>